<dbReference type="GeneID" id="103701224"/>
<keyword evidence="2" id="KW-0812">Transmembrane</keyword>
<keyword evidence="1" id="KW-0175">Coiled coil</keyword>
<dbReference type="Proteomes" id="UP000228380">
    <property type="component" value="Chromosome 9"/>
</dbReference>
<reference evidence="4" key="2">
    <citation type="submission" date="2025-08" db="UniProtKB">
        <authorList>
            <consortium name="RefSeq"/>
        </authorList>
    </citation>
    <scope>IDENTIFICATION</scope>
    <source>
        <tissue evidence="4">Young leaves</tissue>
    </source>
</reference>
<proteinExistence type="predicted"/>
<evidence type="ECO:0000313" key="4">
    <source>
        <dbReference type="RefSeq" id="XP_038986266.1"/>
    </source>
</evidence>
<dbReference type="InterPro" id="IPR011990">
    <property type="entry name" value="TPR-like_helical_dom_sf"/>
</dbReference>
<keyword evidence="2" id="KW-0472">Membrane</keyword>
<dbReference type="PANTHER" id="PTHR36350:SF3">
    <property type="entry name" value="TRANSMEMBRANE PROTEIN"/>
    <property type="match status" value="1"/>
</dbReference>
<evidence type="ECO:0000256" key="2">
    <source>
        <dbReference type="SAM" id="Phobius"/>
    </source>
</evidence>
<feature type="coiled-coil region" evidence="1">
    <location>
        <begin position="104"/>
        <end position="167"/>
    </location>
</feature>
<feature type="transmembrane region" description="Helical" evidence="2">
    <location>
        <begin position="53"/>
        <end position="70"/>
    </location>
</feature>
<accession>A0A8B9AHR8</accession>
<gene>
    <name evidence="4" type="primary">LOC103701224</name>
</gene>
<dbReference type="RefSeq" id="XP_038986266.1">
    <property type="nucleotide sequence ID" value="XM_039130338.1"/>
</dbReference>
<protein>
    <submittedName>
        <fullName evidence="4">Uncharacterized protein LOC103701224 isoform X1</fullName>
    </submittedName>
</protein>
<dbReference type="SUPFAM" id="SSF48452">
    <property type="entry name" value="TPR-like"/>
    <property type="match status" value="1"/>
</dbReference>
<keyword evidence="3" id="KW-1185">Reference proteome</keyword>
<evidence type="ECO:0000313" key="3">
    <source>
        <dbReference type="Proteomes" id="UP000228380"/>
    </source>
</evidence>
<evidence type="ECO:0000256" key="1">
    <source>
        <dbReference type="SAM" id="Coils"/>
    </source>
</evidence>
<organism evidence="3 4">
    <name type="scientific">Phoenix dactylifera</name>
    <name type="common">Date palm</name>
    <dbReference type="NCBI Taxonomy" id="42345"/>
    <lineage>
        <taxon>Eukaryota</taxon>
        <taxon>Viridiplantae</taxon>
        <taxon>Streptophyta</taxon>
        <taxon>Embryophyta</taxon>
        <taxon>Tracheophyta</taxon>
        <taxon>Spermatophyta</taxon>
        <taxon>Magnoliopsida</taxon>
        <taxon>Liliopsida</taxon>
        <taxon>Arecaceae</taxon>
        <taxon>Coryphoideae</taxon>
        <taxon>Phoeniceae</taxon>
        <taxon>Phoenix</taxon>
    </lineage>
</organism>
<name>A0A8B9AHR8_PHODC</name>
<sequence length="279" mass="30969">MPTGDEIRVDIHRMGGQASSPGGGGMSVSVFEWIGDAAKGVGSACFHALTGPAAGPLICIFAGICAALAYRIERRATNRPVFHRSVSIAALHGGDMALERILEAQEARVDKNALNSAADEMQRLLAMDPTAISYRELHRLAAKLEMSGKEDKAIKILQQKVQEAEKNKHPHEAYELQMLLVEMLIYEGEYLRALDCKCLKDNVISDARVPLYKAIIYSIMGDKRAGDCYEEFQEIRRCFHWCDFLEGTLLYGAVPDFNKFGKIVANLKKEIEHAKTKKP</sequence>
<dbReference type="AlphaFoldDB" id="A0A8B9AHR8"/>
<reference evidence="3" key="1">
    <citation type="journal article" date="2019" name="Nat. Commun.">
        <title>Genome-wide association mapping of date palm fruit traits.</title>
        <authorList>
            <person name="Hazzouri K.M."/>
            <person name="Gros-Balthazard M."/>
            <person name="Flowers J.M."/>
            <person name="Copetti D."/>
            <person name="Lemansour A."/>
            <person name="Lebrun M."/>
            <person name="Masmoudi K."/>
            <person name="Ferrand S."/>
            <person name="Dhar M.I."/>
            <person name="Fresquez Z.A."/>
            <person name="Rosas U."/>
            <person name="Zhang J."/>
            <person name="Talag J."/>
            <person name="Lee S."/>
            <person name="Kudrna D."/>
            <person name="Powell R.F."/>
            <person name="Leitch I.J."/>
            <person name="Krueger R.R."/>
            <person name="Wing R.A."/>
            <person name="Amiri K.M.A."/>
            <person name="Purugganan M.D."/>
        </authorList>
    </citation>
    <scope>NUCLEOTIDE SEQUENCE [LARGE SCALE GENOMIC DNA]</scope>
    <source>
        <strain evidence="3">cv. Khalas</strain>
    </source>
</reference>
<dbReference type="PANTHER" id="PTHR36350">
    <property type="entry name" value="TRANSMEMBRANE PROTEIN"/>
    <property type="match status" value="1"/>
</dbReference>
<dbReference type="OrthoDB" id="1425929at2759"/>
<dbReference type="KEGG" id="pda:103701224"/>
<keyword evidence="2" id="KW-1133">Transmembrane helix</keyword>